<dbReference type="Gene3D" id="2.60.120.10">
    <property type="entry name" value="Jelly Rolls"/>
    <property type="match status" value="1"/>
</dbReference>
<dbReference type="SUPFAM" id="SSF51182">
    <property type="entry name" value="RmlC-like cupins"/>
    <property type="match status" value="2"/>
</dbReference>
<dbReference type="EMBL" id="JACJUU010000001">
    <property type="protein sequence ID" value="MBC2768351.1"/>
    <property type="molecule type" value="Genomic_DNA"/>
</dbReference>
<dbReference type="InterPro" id="IPR011051">
    <property type="entry name" value="RmlC_Cupin_sf"/>
</dbReference>
<gene>
    <name evidence="2" type="ORF">GTU67_00290</name>
</gene>
<evidence type="ECO:0000313" key="2">
    <source>
        <dbReference type="EMBL" id="MBC2768351.1"/>
    </source>
</evidence>
<organism evidence="2 3">
    <name type="scientific">Pusillimonas minor</name>
    <dbReference type="NCBI Taxonomy" id="2697024"/>
    <lineage>
        <taxon>Bacteria</taxon>
        <taxon>Pseudomonadati</taxon>
        <taxon>Pseudomonadota</taxon>
        <taxon>Betaproteobacteria</taxon>
        <taxon>Burkholderiales</taxon>
        <taxon>Alcaligenaceae</taxon>
        <taxon>Pusillimonas</taxon>
    </lineage>
</organism>
<protein>
    <submittedName>
        <fullName evidence="2">Cupin domain-containing protein</fullName>
    </submittedName>
</protein>
<sequence>MLLNADFSRRALVLPDQQKWVASPQGGVERIMLDRVGAEKARATSIVRYAPDSFFPQHSHPGGEEVLVLSGTFSEDNDDYPAGWYMRNPPGSSHQPSSLEGAVIFVKLWQMRPTEQSFVRVNTNDPASWQQCADRAQCPLFSDGIESVWLLRLDAGAVLLPAEIEGAEALVLKGELAEGAQMYLENTWLRLPAGRYPNIVAGPKGATVYLKTGPHLVTLPT</sequence>
<keyword evidence="3" id="KW-1185">Reference proteome</keyword>
<dbReference type="InterPro" id="IPR025979">
    <property type="entry name" value="ChrR-like_cupin_dom"/>
</dbReference>
<feature type="domain" description="ChrR-like cupin" evidence="1">
    <location>
        <begin position="9"/>
        <end position="111"/>
    </location>
</feature>
<dbReference type="Proteomes" id="UP000545386">
    <property type="component" value="Unassembled WGS sequence"/>
</dbReference>
<dbReference type="AlphaFoldDB" id="A0A842HM47"/>
<comment type="caution">
    <text evidence="2">The sequence shown here is derived from an EMBL/GenBank/DDBJ whole genome shotgun (WGS) entry which is preliminary data.</text>
</comment>
<reference evidence="2 3" key="1">
    <citation type="submission" date="2020-08" db="EMBL/GenBank/DDBJ databases">
        <title>Paraeoetvoesia sp. YC-7-48 draft genome sequence.</title>
        <authorList>
            <person name="Yao L."/>
        </authorList>
    </citation>
    <scope>NUCLEOTIDE SEQUENCE [LARGE SCALE GENOMIC DNA]</scope>
    <source>
        <strain evidence="3">YC-7-48</strain>
    </source>
</reference>
<dbReference type="RefSeq" id="WP_185778207.1">
    <property type="nucleotide sequence ID" value="NZ_JACJUU010000001.1"/>
</dbReference>
<dbReference type="Pfam" id="PF12973">
    <property type="entry name" value="Cupin_7"/>
    <property type="match status" value="1"/>
</dbReference>
<dbReference type="InterPro" id="IPR014710">
    <property type="entry name" value="RmlC-like_jellyroll"/>
</dbReference>
<name>A0A842HM47_9BURK</name>
<evidence type="ECO:0000259" key="1">
    <source>
        <dbReference type="Pfam" id="PF12973"/>
    </source>
</evidence>
<dbReference type="CDD" id="cd20303">
    <property type="entry name" value="cupin_ChrR_1"/>
    <property type="match status" value="1"/>
</dbReference>
<proteinExistence type="predicted"/>
<evidence type="ECO:0000313" key="3">
    <source>
        <dbReference type="Proteomes" id="UP000545386"/>
    </source>
</evidence>
<accession>A0A842HM47</accession>